<proteinExistence type="predicted"/>
<organism evidence="1 2">
    <name type="scientific">Paenibacillus abyssi</name>
    <dbReference type="NCBI Taxonomy" id="1340531"/>
    <lineage>
        <taxon>Bacteria</taxon>
        <taxon>Bacillati</taxon>
        <taxon>Bacillota</taxon>
        <taxon>Bacilli</taxon>
        <taxon>Bacillales</taxon>
        <taxon>Paenibacillaceae</taxon>
        <taxon>Paenibacillus</taxon>
    </lineage>
</organism>
<reference evidence="1" key="2">
    <citation type="submission" date="2020-09" db="EMBL/GenBank/DDBJ databases">
        <authorList>
            <person name="Sun Q."/>
            <person name="Zhou Y."/>
        </authorList>
    </citation>
    <scope>NUCLEOTIDE SEQUENCE</scope>
    <source>
        <strain evidence="1">CGMCC 1.12987</strain>
    </source>
</reference>
<dbReference type="RefSeq" id="WP_188532553.1">
    <property type="nucleotide sequence ID" value="NZ_BMGR01000013.1"/>
</dbReference>
<gene>
    <name evidence="1" type="ORF">GCM10010916_36930</name>
</gene>
<dbReference type="Proteomes" id="UP000644756">
    <property type="component" value="Unassembled WGS sequence"/>
</dbReference>
<dbReference type="EMBL" id="BMGR01000013">
    <property type="protein sequence ID" value="GGG16693.1"/>
    <property type="molecule type" value="Genomic_DNA"/>
</dbReference>
<dbReference type="AlphaFoldDB" id="A0A917LEQ4"/>
<keyword evidence="2" id="KW-1185">Reference proteome</keyword>
<accession>A0A917LEQ4</accession>
<evidence type="ECO:0000313" key="1">
    <source>
        <dbReference type="EMBL" id="GGG16693.1"/>
    </source>
</evidence>
<evidence type="ECO:0008006" key="3">
    <source>
        <dbReference type="Google" id="ProtNLM"/>
    </source>
</evidence>
<dbReference type="InterPro" id="IPR028082">
    <property type="entry name" value="Peripla_BP_I"/>
</dbReference>
<name>A0A917LEQ4_9BACL</name>
<protein>
    <recommendedName>
        <fullName evidence="3">LacI family transcriptional regulator</fullName>
    </recommendedName>
</protein>
<evidence type="ECO:0000313" key="2">
    <source>
        <dbReference type="Proteomes" id="UP000644756"/>
    </source>
</evidence>
<reference evidence="1" key="1">
    <citation type="journal article" date="2014" name="Int. J. Syst. Evol. Microbiol.">
        <title>Complete genome sequence of Corynebacterium casei LMG S-19264T (=DSM 44701T), isolated from a smear-ripened cheese.</title>
        <authorList>
            <consortium name="US DOE Joint Genome Institute (JGI-PGF)"/>
            <person name="Walter F."/>
            <person name="Albersmeier A."/>
            <person name="Kalinowski J."/>
            <person name="Ruckert C."/>
        </authorList>
    </citation>
    <scope>NUCLEOTIDE SEQUENCE</scope>
    <source>
        <strain evidence="1">CGMCC 1.12987</strain>
    </source>
</reference>
<sequence length="54" mass="5879">MKSAFAVGLKELGKTAIDVLLKLINKENVKKLTTLQPELVVWQSTGVSSVRPAK</sequence>
<comment type="caution">
    <text evidence="1">The sequence shown here is derived from an EMBL/GenBank/DDBJ whole genome shotgun (WGS) entry which is preliminary data.</text>
</comment>
<dbReference type="SUPFAM" id="SSF53822">
    <property type="entry name" value="Periplasmic binding protein-like I"/>
    <property type="match status" value="1"/>
</dbReference>